<dbReference type="SUPFAM" id="SSF52540">
    <property type="entry name" value="P-loop containing nucleoside triphosphate hydrolases"/>
    <property type="match status" value="1"/>
</dbReference>
<protein>
    <submittedName>
        <fullName evidence="13">Kinesin family member 13A</fullName>
    </submittedName>
</protein>
<evidence type="ECO:0000313" key="13">
    <source>
        <dbReference type="Ensembl" id="ENSEBUP00000007443.1"/>
    </source>
</evidence>
<dbReference type="InterPro" id="IPR027417">
    <property type="entry name" value="P-loop_NTPase"/>
</dbReference>
<evidence type="ECO:0000256" key="2">
    <source>
        <dbReference type="ARBA" id="ARBA00022490"/>
    </source>
</evidence>
<dbReference type="GO" id="GO:0003777">
    <property type="term" value="F:microtubule motor activity"/>
    <property type="evidence" value="ECO:0007669"/>
    <property type="project" value="InterPro"/>
</dbReference>
<dbReference type="PROSITE" id="PS50067">
    <property type="entry name" value="KINESIN_MOTOR_2"/>
    <property type="match status" value="1"/>
</dbReference>
<sequence length="1115" mass="125964">ARTRGSTSYRFRMCLHVGSAEQNSIECFNQFGGFTLPSKQGIHIDHFLCHYLRLLNLNLGLWVFVALISALSFFIMIDFELQQDNLGGNSKTVMIATVSPAADSYEETLSTLRYADRAKRIVNHAVINEEPSAKIIRELREEVDKLRNQLTQAESLTAPGLKEKLEESEKLMQEMTVSWEEKLRKTEEIAQERQRQLESLGISLESSGIKVGDDKCFLVNLNADPALNELLVYYLQDHTRIGANSSQDIQLCGIGILPEHCIIDINTDEEVLLSPSPAARTCVNGKTVTTPTALWHGDRILWGNNHYFRVNLPRRKRKEHAMPSVSLDEIGQVCPAQENESYSDSEYGYEYAKMEVMTHAQDSIPVDVNPLVASLERHYKQEKHSALEQQRIVYEQELHMLRQQLPPGQSYMHPSSRISLQSTQHRLRLWSNERDGHFRQGLIHLRQQIVRANALVREANMLAEEMHVNTDYQLTLQIAADSLSANSKRGTMVSEPAVQVWRKGFNSQLWSLDKLENRLVDMRDAYQEWRQGNIQVLPKTIIFKDDPFFEVQANHTLIGVANVFLECLFYDDVKLQYGVPILSQHGEVCGRLHVELTRLSGPVLEASYDDYYDDDDDSSFGSLESDDENGRSPKRHLQFRVRIREAVGLPADLSHFVFCQYQSWNKTNPIVVPPIIDADTPSNSDVPGIRMQGCDFSFPVTEEFVELLSDGALAIEVWGHRQGWAGRIAQWDYSTRQQKWAEVTRRLALWIQVHEMNENGEYMPVEVQPSHEVGTRGIFQLKQGQSRRLQASVQPLAPGTLPIMLDGIVSVSVGAITLQHKGKGRSHHDHVQLSFGRDGDRMSPDSSELQVYNDVMEHLITSILSCMSGPEDGEREERFVDQWMSLTEERNAVLVPASGSGVPGAPADWSDLGAAELLDEQVAGQDCFLPGERGSQFYFLPIIRQAPDQVLAIASWDPSIHDSPSLNRVTPSGYHVFCVVKVTLQLSYPACLQLVLRKRICLSIYSKQVAAFVYTSHEDGTLLQILESGVMYEIVSNIPKASVEAEDVESLALLAARGDEVEDEDDAGETSMQRYTRRILAVSSLLEADRLRQVGGRFFCLRSTFDFSLFPKQNS</sequence>
<dbReference type="InterPro" id="IPR008984">
    <property type="entry name" value="SMAD_FHA_dom_sf"/>
</dbReference>
<dbReference type="InterPro" id="IPR000253">
    <property type="entry name" value="FHA_dom"/>
</dbReference>
<keyword evidence="11" id="KW-0812">Transmembrane</keyword>
<evidence type="ECO:0000256" key="1">
    <source>
        <dbReference type="ARBA" id="ARBA00004245"/>
    </source>
</evidence>
<dbReference type="Proteomes" id="UP000694388">
    <property type="component" value="Unplaced"/>
</dbReference>
<evidence type="ECO:0000256" key="11">
    <source>
        <dbReference type="SAM" id="Phobius"/>
    </source>
</evidence>
<dbReference type="GO" id="GO:0008017">
    <property type="term" value="F:microtubule binding"/>
    <property type="evidence" value="ECO:0007669"/>
    <property type="project" value="InterPro"/>
</dbReference>
<dbReference type="PANTHER" id="PTHR47117">
    <property type="entry name" value="STAR-RELATED LIPID TRANSFER PROTEIN 9"/>
    <property type="match status" value="1"/>
</dbReference>
<proteinExistence type="inferred from homology"/>
<dbReference type="InterPro" id="IPR032405">
    <property type="entry name" value="Kinesin_assoc"/>
</dbReference>
<keyword evidence="11" id="KW-0472">Membrane</keyword>
<dbReference type="AlphaFoldDB" id="A0A8C4NIU5"/>
<dbReference type="Gene3D" id="6.10.250.2520">
    <property type="match status" value="1"/>
</dbReference>
<keyword evidence="2" id="KW-0963">Cytoplasm</keyword>
<dbReference type="GO" id="GO:0007018">
    <property type="term" value="P:microtubule-based movement"/>
    <property type="evidence" value="ECO:0007669"/>
    <property type="project" value="InterPro"/>
</dbReference>
<reference evidence="13" key="2">
    <citation type="submission" date="2025-09" db="UniProtKB">
        <authorList>
            <consortium name="Ensembl"/>
        </authorList>
    </citation>
    <scope>IDENTIFICATION</scope>
</reference>
<dbReference type="Pfam" id="PF12423">
    <property type="entry name" value="KIF1B"/>
    <property type="match status" value="1"/>
</dbReference>
<dbReference type="Gene3D" id="2.60.200.20">
    <property type="match status" value="1"/>
</dbReference>
<dbReference type="GeneTree" id="ENSGT00940000157508"/>
<dbReference type="Gene3D" id="3.40.850.10">
    <property type="entry name" value="Kinesin motor domain"/>
    <property type="match status" value="1"/>
</dbReference>
<dbReference type="Pfam" id="PF00225">
    <property type="entry name" value="Kinesin"/>
    <property type="match status" value="1"/>
</dbReference>
<evidence type="ECO:0000256" key="8">
    <source>
        <dbReference type="ARBA" id="ARBA00023212"/>
    </source>
</evidence>
<dbReference type="Pfam" id="PF16183">
    <property type="entry name" value="Kinesin_assoc"/>
    <property type="match status" value="1"/>
</dbReference>
<evidence type="ECO:0000256" key="10">
    <source>
        <dbReference type="SAM" id="MobiDB-lite"/>
    </source>
</evidence>
<comment type="similarity">
    <text evidence="9">Belongs to the TRAFAC class myosin-kinesin ATPase superfamily. Kinesin family.</text>
</comment>
<evidence type="ECO:0000256" key="9">
    <source>
        <dbReference type="PROSITE-ProRule" id="PRU00283"/>
    </source>
</evidence>
<dbReference type="InterPro" id="IPR022164">
    <property type="entry name" value="Kinesin-like"/>
</dbReference>
<evidence type="ECO:0000256" key="5">
    <source>
        <dbReference type="ARBA" id="ARBA00022840"/>
    </source>
</evidence>
<keyword evidence="3" id="KW-0493">Microtubule</keyword>
<feature type="region of interest" description="Disordered" evidence="10">
    <location>
        <begin position="827"/>
        <end position="846"/>
    </location>
</feature>
<keyword evidence="7" id="KW-0505">Motor protein</keyword>
<keyword evidence="8" id="KW-0206">Cytoskeleton</keyword>
<dbReference type="GO" id="GO:0005874">
    <property type="term" value="C:microtubule"/>
    <property type="evidence" value="ECO:0007669"/>
    <property type="project" value="UniProtKB-KW"/>
</dbReference>
<dbReference type="OMA" id="HEMNENG"/>
<keyword evidence="6" id="KW-0175">Coiled coil</keyword>
<dbReference type="InterPro" id="IPR022140">
    <property type="entry name" value="Kinesin-like_KIF1-typ"/>
</dbReference>
<keyword evidence="5" id="KW-0067">ATP-binding</keyword>
<evidence type="ECO:0000256" key="4">
    <source>
        <dbReference type="ARBA" id="ARBA00022741"/>
    </source>
</evidence>
<dbReference type="FunFam" id="2.60.200.20:FF:000002">
    <property type="entry name" value="Kinesin family member 13A"/>
    <property type="match status" value="1"/>
</dbReference>
<feature type="transmembrane region" description="Helical" evidence="11">
    <location>
        <begin position="59"/>
        <end position="77"/>
    </location>
</feature>
<accession>A0A8C4NIU5</accession>
<dbReference type="GO" id="GO:0005524">
    <property type="term" value="F:ATP binding"/>
    <property type="evidence" value="ECO:0007669"/>
    <property type="project" value="UniProtKB-KW"/>
</dbReference>
<dbReference type="SUPFAM" id="SSF49879">
    <property type="entry name" value="SMAD/FHA domain"/>
    <property type="match status" value="1"/>
</dbReference>
<dbReference type="Pfam" id="PF00498">
    <property type="entry name" value="FHA"/>
    <property type="match status" value="1"/>
</dbReference>
<keyword evidence="4" id="KW-0547">Nucleotide-binding</keyword>
<name>A0A8C4NIU5_EPTBU</name>
<keyword evidence="11" id="KW-1133">Transmembrane helix</keyword>
<evidence type="ECO:0000256" key="6">
    <source>
        <dbReference type="ARBA" id="ARBA00023054"/>
    </source>
</evidence>
<dbReference type="Ensembl" id="ENSEBUT00000007925.1">
    <property type="protein sequence ID" value="ENSEBUP00000007443.1"/>
    <property type="gene ID" value="ENSEBUG00000004825.1"/>
</dbReference>
<dbReference type="InterPro" id="IPR001752">
    <property type="entry name" value="Kinesin_motor_dom"/>
</dbReference>
<evidence type="ECO:0000256" key="7">
    <source>
        <dbReference type="ARBA" id="ARBA00023175"/>
    </source>
</evidence>
<dbReference type="Pfam" id="PF12473">
    <property type="entry name" value="DUF3694"/>
    <property type="match status" value="2"/>
</dbReference>
<feature type="domain" description="Kinesin motor" evidence="12">
    <location>
        <begin position="83"/>
        <end position="121"/>
    </location>
</feature>
<evidence type="ECO:0000259" key="12">
    <source>
        <dbReference type="PROSITE" id="PS50067"/>
    </source>
</evidence>
<evidence type="ECO:0000256" key="3">
    <source>
        <dbReference type="ARBA" id="ARBA00022701"/>
    </source>
</evidence>
<keyword evidence="14" id="KW-1185">Reference proteome</keyword>
<dbReference type="InterPro" id="IPR036961">
    <property type="entry name" value="Kinesin_motor_dom_sf"/>
</dbReference>
<evidence type="ECO:0000313" key="14">
    <source>
        <dbReference type="Proteomes" id="UP000694388"/>
    </source>
</evidence>
<organism evidence="13 14">
    <name type="scientific">Eptatretus burgeri</name>
    <name type="common">Inshore hagfish</name>
    <dbReference type="NCBI Taxonomy" id="7764"/>
    <lineage>
        <taxon>Eukaryota</taxon>
        <taxon>Metazoa</taxon>
        <taxon>Chordata</taxon>
        <taxon>Craniata</taxon>
        <taxon>Vertebrata</taxon>
        <taxon>Cyclostomata</taxon>
        <taxon>Myxini</taxon>
        <taxon>Myxiniformes</taxon>
        <taxon>Myxinidae</taxon>
        <taxon>Eptatretinae</taxon>
        <taxon>Eptatretus</taxon>
    </lineage>
</organism>
<comment type="caution">
    <text evidence="9">Lacks conserved residue(s) required for the propagation of feature annotation.</text>
</comment>
<reference evidence="13" key="1">
    <citation type="submission" date="2025-08" db="UniProtKB">
        <authorList>
            <consortium name="Ensembl"/>
        </authorList>
    </citation>
    <scope>IDENTIFICATION</scope>
</reference>
<comment type="subcellular location">
    <subcellularLocation>
        <location evidence="1">Cytoplasm</location>
        <location evidence="1">Cytoskeleton</location>
    </subcellularLocation>
</comment>